<dbReference type="Pfam" id="PF21114">
    <property type="entry name" value="DDR1-2_DS-like"/>
    <property type="match status" value="2"/>
</dbReference>
<dbReference type="InterPro" id="IPR000421">
    <property type="entry name" value="FA58C"/>
</dbReference>
<dbReference type="PROSITE" id="PS01285">
    <property type="entry name" value="FA58C_1"/>
    <property type="match status" value="1"/>
</dbReference>
<dbReference type="GO" id="GO:0048680">
    <property type="term" value="P:positive regulation of axon regeneration"/>
    <property type="evidence" value="ECO:0007669"/>
    <property type="project" value="UniProtKB-ARBA"/>
</dbReference>
<dbReference type="AlphaFoldDB" id="A0A8S4GGX4"/>
<keyword evidence="2" id="KW-1003">Cell membrane</keyword>
<dbReference type="Pfam" id="PF00754">
    <property type="entry name" value="F5_F8_type_C"/>
    <property type="match status" value="1"/>
</dbReference>
<evidence type="ECO:0000256" key="14">
    <source>
        <dbReference type="SAM" id="Phobius"/>
    </source>
</evidence>
<comment type="similarity">
    <text evidence="12">Belongs to the protein kinase superfamily. Tyr protein kinase family. Insulin receptor subfamily.</text>
</comment>
<dbReference type="Proteomes" id="UP000653454">
    <property type="component" value="Unassembled WGS sequence"/>
</dbReference>
<dbReference type="GO" id="GO:0005886">
    <property type="term" value="C:plasma membrane"/>
    <property type="evidence" value="ECO:0007669"/>
    <property type="project" value="UniProtKB-SubCell"/>
</dbReference>
<evidence type="ECO:0000256" key="9">
    <source>
        <dbReference type="ARBA" id="ARBA00023157"/>
    </source>
</evidence>
<dbReference type="SMART" id="SM00219">
    <property type="entry name" value="TyrKc"/>
    <property type="match status" value="1"/>
</dbReference>
<keyword evidence="10" id="KW-0675">Receptor</keyword>
<evidence type="ECO:0000256" key="13">
    <source>
        <dbReference type="SAM" id="MobiDB-lite"/>
    </source>
</evidence>
<gene>
    <name evidence="17" type="ORF">PLXY2_LOCUS16402</name>
</gene>
<organism evidence="17 18">
    <name type="scientific">Plutella xylostella</name>
    <name type="common">Diamondback moth</name>
    <name type="synonym">Plutella maculipennis</name>
    <dbReference type="NCBI Taxonomy" id="51655"/>
    <lineage>
        <taxon>Eukaryota</taxon>
        <taxon>Metazoa</taxon>
        <taxon>Ecdysozoa</taxon>
        <taxon>Arthropoda</taxon>
        <taxon>Hexapoda</taxon>
        <taxon>Insecta</taxon>
        <taxon>Pterygota</taxon>
        <taxon>Neoptera</taxon>
        <taxon>Endopterygota</taxon>
        <taxon>Lepidoptera</taxon>
        <taxon>Glossata</taxon>
        <taxon>Ditrysia</taxon>
        <taxon>Yponomeutoidea</taxon>
        <taxon>Plutellidae</taxon>
        <taxon>Plutella</taxon>
    </lineage>
</organism>
<keyword evidence="8 14" id="KW-0472">Membrane</keyword>
<feature type="domain" description="F5/8 type C" evidence="16">
    <location>
        <begin position="8"/>
        <end position="164"/>
    </location>
</feature>
<comment type="caution">
    <text evidence="17">The sequence shown here is derived from an EMBL/GenBank/DDBJ whole genome shotgun (WGS) entry which is preliminary data.</text>
</comment>
<keyword evidence="11" id="KW-0325">Glycoprotein</keyword>
<keyword evidence="5" id="KW-0547">Nucleotide-binding</keyword>
<dbReference type="SUPFAM" id="SSF56112">
    <property type="entry name" value="Protein kinase-like (PK-like)"/>
    <property type="match status" value="2"/>
</dbReference>
<dbReference type="PROSITE" id="PS50022">
    <property type="entry name" value="FA58C_3"/>
    <property type="match status" value="1"/>
</dbReference>
<evidence type="ECO:0000256" key="10">
    <source>
        <dbReference type="ARBA" id="ARBA00023170"/>
    </source>
</evidence>
<dbReference type="InterPro" id="IPR048525">
    <property type="entry name" value="DDR1-2_DS-like"/>
</dbReference>
<dbReference type="SMART" id="SM00231">
    <property type="entry name" value="FA58C"/>
    <property type="match status" value="1"/>
</dbReference>
<dbReference type="Gene3D" id="1.10.510.10">
    <property type="entry name" value="Transferase(Phosphotransferase) domain 1"/>
    <property type="match status" value="1"/>
</dbReference>
<dbReference type="GO" id="GO:0005518">
    <property type="term" value="F:collagen binding"/>
    <property type="evidence" value="ECO:0007669"/>
    <property type="project" value="TreeGrafter"/>
</dbReference>
<feature type="region of interest" description="Disordered" evidence="13">
    <location>
        <begin position="440"/>
        <end position="461"/>
    </location>
</feature>
<dbReference type="InterPro" id="IPR000719">
    <property type="entry name" value="Prot_kinase_dom"/>
</dbReference>
<reference evidence="17" key="1">
    <citation type="submission" date="2020-11" db="EMBL/GenBank/DDBJ databases">
        <authorList>
            <person name="Whiteford S."/>
        </authorList>
    </citation>
    <scope>NUCLEOTIDE SEQUENCE</scope>
</reference>
<evidence type="ECO:0000259" key="16">
    <source>
        <dbReference type="PROSITE" id="PS50022"/>
    </source>
</evidence>
<keyword evidence="4" id="KW-0732">Signal</keyword>
<dbReference type="Pfam" id="PF07714">
    <property type="entry name" value="PK_Tyr_Ser-Thr"/>
    <property type="match status" value="2"/>
</dbReference>
<feature type="region of interest" description="Disordered" evidence="13">
    <location>
        <begin position="277"/>
        <end position="312"/>
    </location>
</feature>
<dbReference type="InterPro" id="IPR050122">
    <property type="entry name" value="RTK"/>
</dbReference>
<dbReference type="GO" id="GO:0005524">
    <property type="term" value="F:ATP binding"/>
    <property type="evidence" value="ECO:0007669"/>
    <property type="project" value="UniProtKB-KW"/>
</dbReference>
<dbReference type="SUPFAM" id="SSF49785">
    <property type="entry name" value="Galactose-binding domain-like"/>
    <property type="match status" value="1"/>
</dbReference>
<sequence length="992" mass="111198">MFVSAAQCIAPLGMESGQIADADLTATSSFNDGNVGPQNGRLNQEIRGGAWCPASQITTESTEWLEIDLRAVRVVTAVGTQGRFGNGQGAEYAEAYVLEYWRPKLGKWVRYRTADGTEILTGNTNTYLEKKTRLEPVVWASRVRVIPYSSHRRTVCMRVELYGCHWSAGIVSYSMPKGDTRSNGVELTDVSYDGAWGAELRGGLGQLLDGVFGGDDIRYVSDTSSHGVETTSGTCPTRAAISGDIRYVSDTSSHGVEMTSGMYPTRAATAWRRHQVRVRHEQPRRGDDIGYVSDTSSHGVMTTSDTCPTHSKEEAAKSSPWVGWRNDSRPQPPVLLFEFDRVREFSALHLYCNNRFMRDVQVFSEAIVTFSIGGRHFQDEPIRYQHPEDHIFESSRNVTINLHHRIGRWVRVELRFAARWILVSEVVFDSDVAQGNYTPEILKPTGSKDKAKPTPSKEVPISTAHQEDPLYMAIVVGVLTALVILLAVAVFLIVHRHRHRKCFSSPLAKTTVAKRQEDSYSRCGTSTLPPVHKLNMESALEVKSDEYQEPYQALKCTPYFSYSTVQLEMKDFVKDSNTALSDSSNYDYAVPELSSAPLLSKRPRFGDGLDRSDLMGHLDPMADLDRLGATSSIRSKHSSRSPSQQEVITELKRRLETTSVIEFPRHRLRMISKLAEGAFGTVYVAEADGVPEYDGTVTPEKRLVAVKFLCHDATAKEREEFERDVRILAALSSPYLARVLGACRSYPLAVVLEYLELGELCGLEEFERDVRILAALSSPFLARVLGACRSYPLAVVLEYLELGELCGLLRASPPLSPALALHVLEQVAAAMRYLESLNFVHRDLAARNCLVGKGYQIKISDFGTDNEAYSNDYYKVEGRIGLPIRWAAWESVLHGKYTTKSDVWAFAVTAYEVHTTCRRAPYQHLTDAEVLENLSHMEADDGLFESIERPGTCPRDLYDLMRECWRRDPLERPSFSEIHMFLQRKSLHYATT</sequence>
<dbReference type="CDD" id="cd00057">
    <property type="entry name" value="FA58C"/>
    <property type="match status" value="1"/>
</dbReference>
<evidence type="ECO:0000256" key="11">
    <source>
        <dbReference type="ARBA" id="ARBA00023180"/>
    </source>
</evidence>
<dbReference type="CDD" id="cd12087">
    <property type="entry name" value="TM_EGFR-like"/>
    <property type="match status" value="1"/>
</dbReference>
<keyword evidence="18" id="KW-1185">Reference proteome</keyword>
<dbReference type="PROSITE" id="PS00109">
    <property type="entry name" value="PROTEIN_KINASE_TYR"/>
    <property type="match status" value="1"/>
</dbReference>
<name>A0A8S4GGX4_PLUXY</name>
<keyword evidence="9" id="KW-1015">Disulfide bond</keyword>
<dbReference type="PRINTS" id="PR00109">
    <property type="entry name" value="TYRKINASE"/>
</dbReference>
<keyword evidence="7 14" id="KW-1133">Transmembrane helix</keyword>
<evidence type="ECO:0000256" key="7">
    <source>
        <dbReference type="ARBA" id="ARBA00022989"/>
    </source>
</evidence>
<feature type="domain" description="Protein kinase" evidence="15">
    <location>
        <begin position="668"/>
        <end position="982"/>
    </location>
</feature>
<dbReference type="InterPro" id="IPR008979">
    <property type="entry name" value="Galactose-bd-like_sf"/>
</dbReference>
<dbReference type="GO" id="GO:0038062">
    <property type="term" value="F:protein tyrosine kinase collagen receptor activity"/>
    <property type="evidence" value="ECO:0007669"/>
    <property type="project" value="TreeGrafter"/>
</dbReference>
<dbReference type="Gene3D" id="2.60.120.1190">
    <property type="match status" value="2"/>
</dbReference>
<feature type="compositionally biased region" description="Basic and acidic residues" evidence="13">
    <location>
        <begin position="278"/>
        <end position="288"/>
    </location>
</feature>
<dbReference type="PANTHER" id="PTHR24416:SF579">
    <property type="entry name" value="DISCOIDIN DOMAIN-CONTAINING RECEPTOR 2-LIKE PROTEIN"/>
    <property type="match status" value="1"/>
</dbReference>
<evidence type="ECO:0000256" key="2">
    <source>
        <dbReference type="ARBA" id="ARBA00022475"/>
    </source>
</evidence>
<dbReference type="EMBL" id="CAJHNJ030000502">
    <property type="protein sequence ID" value="CAG9138148.1"/>
    <property type="molecule type" value="Genomic_DNA"/>
</dbReference>
<evidence type="ECO:0000256" key="6">
    <source>
        <dbReference type="ARBA" id="ARBA00022840"/>
    </source>
</evidence>
<feature type="compositionally biased region" description="Polar residues" evidence="13">
    <location>
        <begin position="293"/>
        <end position="309"/>
    </location>
</feature>
<evidence type="ECO:0000256" key="12">
    <source>
        <dbReference type="ARBA" id="ARBA00061639"/>
    </source>
</evidence>
<dbReference type="InterPro" id="IPR011009">
    <property type="entry name" value="Kinase-like_dom_sf"/>
</dbReference>
<dbReference type="Gene3D" id="2.60.120.260">
    <property type="entry name" value="Galactose-binding domain-like"/>
    <property type="match status" value="1"/>
</dbReference>
<dbReference type="InterPro" id="IPR020635">
    <property type="entry name" value="Tyr_kinase_cat_dom"/>
</dbReference>
<dbReference type="InterPro" id="IPR008266">
    <property type="entry name" value="Tyr_kinase_AS"/>
</dbReference>
<keyword evidence="3 14" id="KW-0812">Transmembrane</keyword>
<keyword evidence="6" id="KW-0067">ATP-binding</keyword>
<dbReference type="GO" id="GO:0043235">
    <property type="term" value="C:receptor complex"/>
    <property type="evidence" value="ECO:0007669"/>
    <property type="project" value="TreeGrafter"/>
</dbReference>
<evidence type="ECO:0000256" key="1">
    <source>
        <dbReference type="ARBA" id="ARBA00004251"/>
    </source>
</evidence>
<dbReference type="InterPro" id="IPR001245">
    <property type="entry name" value="Ser-Thr/Tyr_kinase_cat_dom"/>
</dbReference>
<accession>A0A8S4GGX4</accession>
<dbReference type="PROSITE" id="PS01286">
    <property type="entry name" value="FA58C_2"/>
    <property type="match status" value="1"/>
</dbReference>
<dbReference type="GO" id="GO:0051897">
    <property type="term" value="P:positive regulation of phosphatidylinositol 3-kinase/protein kinase B signal transduction"/>
    <property type="evidence" value="ECO:0007669"/>
    <property type="project" value="TreeGrafter"/>
</dbReference>
<evidence type="ECO:0000256" key="8">
    <source>
        <dbReference type="ARBA" id="ARBA00023136"/>
    </source>
</evidence>
<dbReference type="PROSITE" id="PS50011">
    <property type="entry name" value="PROTEIN_KINASE_DOM"/>
    <property type="match status" value="1"/>
</dbReference>
<evidence type="ECO:0000313" key="18">
    <source>
        <dbReference type="Proteomes" id="UP000653454"/>
    </source>
</evidence>
<dbReference type="PANTHER" id="PTHR24416">
    <property type="entry name" value="TYROSINE-PROTEIN KINASE RECEPTOR"/>
    <property type="match status" value="1"/>
</dbReference>
<dbReference type="FunFam" id="2.60.120.260:FF:000007">
    <property type="entry name" value="Discoidin domain receptor tyrosine kinase 1"/>
    <property type="match status" value="1"/>
</dbReference>
<feature type="transmembrane region" description="Helical" evidence="14">
    <location>
        <begin position="470"/>
        <end position="494"/>
    </location>
</feature>
<dbReference type="Gene3D" id="3.30.200.20">
    <property type="entry name" value="Phosphorylase Kinase, domain 1"/>
    <property type="match status" value="1"/>
</dbReference>
<proteinExistence type="inferred from homology"/>
<evidence type="ECO:0000256" key="4">
    <source>
        <dbReference type="ARBA" id="ARBA00022729"/>
    </source>
</evidence>
<evidence type="ECO:0000256" key="5">
    <source>
        <dbReference type="ARBA" id="ARBA00022741"/>
    </source>
</evidence>
<evidence type="ECO:0000256" key="3">
    <source>
        <dbReference type="ARBA" id="ARBA00022692"/>
    </source>
</evidence>
<evidence type="ECO:0000259" key="15">
    <source>
        <dbReference type="PROSITE" id="PS50011"/>
    </source>
</evidence>
<evidence type="ECO:0000313" key="17">
    <source>
        <dbReference type="EMBL" id="CAG9138148.1"/>
    </source>
</evidence>
<comment type="subcellular location">
    <subcellularLocation>
        <location evidence="1">Cell membrane</location>
        <topology evidence="1">Single-pass type I membrane protein</topology>
    </subcellularLocation>
</comment>
<protein>
    <submittedName>
        <fullName evidence="17">(diamondback moth) hypothetical protein</fullName>
    </submittedName>
</protein>